<feature type="transmembrane region" description="Helical" evidence="17">
    <location>
        <begin position="53"/>
        <end position="75"/>
    </location>
</feature>
<dbReference type="InterPro" id="IPR018365">
    <property type="entry name" value="Cell_cycle_FtsW-rel_CS"/>
</dbReference>
<protein>
    <recommendedName>
        <fullName evidence="12">Probable peptidoglycan glycosyltransferase FtsW</fullName>
        <ecNumber evidence="14">2.4.99.28</ecNumber>
    </recommendedName>
    <alternativeName>
        <fullName evidence="13">Cell division protein FtsW</fullName>
    </alternativeName>
    <alternativeName>
        <fullName evidence="10">Cell wall polymerase</fullName>
    </alternativeName>
    <alternativeName>
        <fullName evidence="9">Peptidoglycan polymerase</fullName>
    </alternativeName>
</protein>
<feature type="transmembrane region" description="Helical" evidence="17">
    <location>
        <begin position="179"/>
        <end position="195"/>
    </location>
</feature>
<evidence type="ECO:0000256" key="9">
    <source>
        <dbReference type="ARBA" id="ARBA00032370"/>
    </source>
</evidence>
<dbReference type="GO" id="GO:0015648">
    <property type="term" value="F:lipid-linked peptidoglycan transporter activity"/>
    <property type="evidence" value="ECO:0007669"/>
    <property type="project" value="TreeGrafter"/>
</dbReference>
<dbReference type="GO" id="GO:0051301">
    <property type="term" value="P:cell division"/>
    <property type="evidence" value="ECO:0007669"/>
    <property type="project" value="InterPro"/>
</dbReference>
<gene>
    <name evidence="18" type="ORF">AALO17_06810</name>
</gene>
<dbReference type="InterPro" id="IPR001182">
    <property type="entry name" value="FtsW/RodA"/>
</dbReference>
<evidence type="ECO:0000313" key="19">
    <source>
        <dbReference type="Proteomes" id="UP000069771"/>
    </source>
</evidence>
<comment type="similarity">
    <text evidence="11">Belongs to the SEDS family. FtsW subfamily.</text>
</comment>
<feature type="transmembrane region" description="Helical" evidence="17">
    <location>
        <begin position="366"/>
        <end position="387"/>
    </location>
</feature>
<reference evidence="18 19" key="1">
    <citation type="journal article" date="2016" name="Gut Pathog.">
        <title>Whole genome sequencing of "Faecalibaculum rodentium" ALO17, isolated from C57BL/6J laboratory mouse feces.</title>
        <authorList>
            <person name="Lim S."/>
            <person name="Chang D.H."/>
            <person name="Ahn S."/>
            <person name="Kim B.C."/>
        </authorList>
    </citation>
    <scope>NUCLEOTIDE SEQUENCE [LARGE SCALE GENOMIC DNA]</scope>
    <source>
        <strain evidence="18 19">Alo17</strain>
    </source>
</reference>
<evidence type="ECO:0000256" key="14">
    <source>
        <dbReference type="ARBA" id="ARBA00044770"/>
    </source>
</evidence>
<dbReference type="PATRIC" id="fig|1702221.3.peg.658"/>
<evidence type="ECO:0000256" key="15">
    <source>
        <dbReference type="ARBA" id="ARBA00049902"/>
    </source>
</evidence>
<evidence type="ECO:0000256" key="17">
    <source>
        <dbReference type="SAM" id="Phobius"/>
    </source>
</evidence>
<dbReference type="GO" id="GO:0009252">
    <property type="term" value="P:peptidoglycan biosynthetic process"/>
    <property type="evidence" value="ECO:0007669"/>
    <property type="project" value="UniProtKB-KW"/>
</dbReference>
<proteinExistence type="inferred from homology"/>
<dbReference type="STRING" id="1702221.AALO17_06810"/>
<keyword evidence="4 17" id="KW-0812">Transmembrane</keyword>
<comment type="function">
    <text evidence="16">Peptidoglycan polymerase that is essential for cell division.</text>
</comment>
<evidence type="ECO:0000256" key="7">
    <source>
        <dbReference type="ARBA" id="ARBA00022989"/>
    </source>
</evidence>
<dbReference type="EMBL" id="CP011391">
    <property type="protein sequence ID" value="AMK53815.1"/>
    <property type="molecule type" value="Genomic_DNA"/>
</dbReference>
<keyword evidence="8 17" id="KW-0472">Membrane</keyword>
<dbReference type="Pfam" id="PF01098">
    <property type="entry name" value="FTSW_RODA_SPOVE"/>
    <property type="match status" value="1"/>
</dbReference>
<dbReference type="PANTHER" id="PTHR30474">
    <property type="entry name" value="CELL CYCLE PROTEIN"/>
    <property type="match status" value="1"/>
</dbReference>
<evidence type="ECO:0000256" key="2">
    <source>
        <dbReference type="ARBA" id="ARBA00022676"/>
    </source>
</evidence>
<dbReference type="GO" id="GO:0032153">
    <property type="term" value="C:cell division site"/>
    <property type="evidence" value="ECO:0007669"/>
    <property type="project" value="TreeGrafter"/>
</dbReference>
<keyword evidence="19" id="KW-1185">Reference proteome</keyword>
<comment type="subcellular location">
    <subcellularLocation>
        <location evidence="1">Membrane</location>
        <topology evidence="1">Multi-pass membrane protein</topology>
    </subcellularLocation>
</comment>
<dbReference type="GeneID" id="78477496"/>
<dbReference type="GO" id="GO:0008955">
    <property type="term" value="F:peptidoglycan glycosyltransferase activity"/>
    <property type="evidence" value="ECO:0007669"/>
    <property type="project" value="UniProtKB-EC"/>
</dbReference>
<dbReference type="EC" id="2.4.99.28" evidence="14"/>
<feature type="transmembrane region" description="Helical" evidence="17">
    <location>
        <begin position="294"/>
        <end position="315"/>
    </location>
</feature>
<dbReference type="Proteomes" id="UP000069771">
    <property type="component" value="Chromosome"/>
</dbReference>
<feature type="transmembrane region" description="Helical" evidence="17">
    <location>
        <begin position="207"/>
        <end position="230"/>
    </location>
</feature>
<evidence type="ECO:0000256" key="12">
    <source>
        <dbReference type="ARBA" id="ARBA00041185"/>
    </source>
</evidence>
<keyword evidence="7 17" id="KW-1133">Transmembrane helix</keyword>
<evidence type="ECO:0000313" key="18">
    <source>
        <dbReference type="EMBL" id="AMK53815.1"/>
    </source>
</evidence>
<dbReference type="AlphaFoldDB" id="A0A140DT38"/>
<dbReference type="KEGG" id="fro:AALO17_06810"/>
<dbReference type="GO" id="GO:0005886">
    <property type="term" value="C:plasma membrane"/>
    <property type="evidence" value="ECO:0007669"/>
    <property type="project" value="TreeGrafter"/>
</dbReference>
<evidence type="ECO:0000256" key="6">
    <source>
        <dbReference type="ARBA" id="ARBA00022984"/>
    </source>
</evidence>
<feature type="transmembrane region" description="Helical" evidence="17">
    <location>
        <begin position="336"/>
        <end position="360"/>
    </location>
</feature>
<evidence type="ECO:0000256" key="1">
    <source>
        <dbReference type="ARBA" id="ARBA00004141"/>
    </source>
</evidence>
<dbReference type="GO" id="GO:0008360">
    <property type="term" value="P:regulation of cell shape"/>
    <property type="evidence" value="ECO:0007669"/>
    <property type="project" value="UniProtKB-KW"/>
</dbReference>
<name>A0A140DT38_9FIRM</name>
<dbReference type="PANTHER" id="PTHR30474:SF2">
    <property type="entry name" value="PEPTIDOGLYCAN GLYCOSYLTRANSFERASE FTSW-RELATED"/>
    <property type="match status" value="1"/>
</dbReference>
<dbReference type="OrthoDB" id="9812661at2"/>
<keyword evidence="3" id="KW-0808">Transferase</keyword>
<evidence type="ECO:0000256" key="16">
    <source>
        <dbReference type="ARBA" id="ARBA00049966"/>
    </source>
</evidence>
<evidence type="ECO:0000256" key="13">
    <source>
        <dbReference type="ARBA" id="ARBA00041418"/>
    </source>
</evidence>
<evidence type="ECO:0000256" key="3">
    <source>
        <dbReference type="ARBA" id="ARBA00022679"/>
    </source>
</evidence>
<feature type="transmembrane region" description="Helical" evidence="17">
    <location>
        <begin position="20"/>
        <end position="41"/>
    </location>
</feature>
<accession>A0A140DT38</accession>
<evidence type="ECO:0000256" key="8">
    <source>
        <dbReference type="ARBA" id="ARBA00023136"/>
    </source>
</evidence>
<evidence type="ECO:0000256" key="4">
    <source>
        <dbReference type="ARBA" id="ARBA00022692"/>
    </source>
</evidence>
<evidence type="ECO:0000256" key="5">
    <source>
        <dbReference type="ARBA" id="ARBA00022960"/>
    </source>
</evidence>
<organism evidence="18 19">
    <name type="scientific">Faecalibaculum rodentium</name>
    <dbReference type="NCBI Taxonomy" id="1702221"/>
    <lineage>
        <taxon>Bacteria</taxon>
        <taxon>Bacillati</taxon>
        <taxon>Bacillota</taxon>
        <taxon>Erysipelotrichia</taxon>
        <taxon>Erysipelotrichales</taxon>
        <taxon>Erysipelotrichaceae</taxon>
        <taxon>Faecalibaculum</taxon>
    </lineage>
</organism>
<keyword evidence="6" id="KW-0573">Peptidoglycan synthesis</keyword>
<evidence type="ECO:0000256" key="11">
    <source>
        <dbReference type="ARBA" id="ARBA00038053"/>
    </source>
</evidence>
<comment type="catalytic activity">
    <reaction evidence="15">
        <text>[GlcNAc-(1-&gt;4)-Mur2Ac(oyl-L-Ala-gamma-D-Glu-L-Lys-D-Ala-D-Ala)](n)-di-trans,octa-cis-undecaprenyl diphosphate + beta-D-GlcNAc-(1-&gt;4)-Mur2Ac(oyl-L-Ala-gamma-D-Glu-L-Lys-D-Ala-D-Ala)-di-trans,octa-cis-undecaprenyl diphosphate = [GlcNAc-(1-&gt;4)-Mur2Ac(oyl-L-Ala-gamma-D-Glu-L-Lys-D-Ala-D-Ala)](n+1)-di-trans,octa-cis-undecaprenyl diphosphate + di-trans,octa-cis-undecaprenyl diphosphate + H(+)</text>
        <dbReference type="Rhea" id="RHEA:23708"/>
        <dbReference type="Rhea" id="RHEA-COMP:9602"/>
        <dbReference type="Rhea" id="RHEA-COMP:9603"/>
        <dbReference type="ChEBI" id="CHEBI:15378"/>
        <dbReference type="ChEBI" id="CHEBI:58405"/>
        <dbReference type="ChEBI" id="CHEBI:60033"/>
        <dbReference type="ChEBI" id="CHEBI:78435"/>
        <dbReference type="EC" id="2.4.99.28"/>
    </reaction>
</comment>
<dbReference type="PROSITE" id="PS00428">
    <property type="entry name" value="FTSW_RODA_SPOVE"/>
    <property type="match status" value="1"/>
</dbReference>
<keyword evidence="5" id="KW-0133">Cell shape</keyword>
<keyword evidence="2" id="KW-0328">Glycosyltransferase</keyword>
<feature type="transmembrane region" description="Helical" evidence="17">
    <location>
        <begin position="87"/>
        <end position="107"/>
    </location>
</feature>
<feature type="transmembrane region" description="Helical" evidence="17">
    <location>
        <begin position="156"/>
        <end position="173"/>
    </location>
</feature>
<sequence>MQKATGKQREKLTLKLHSGYDRGLMAAVWILIIFGTCMIASTAVGQTTSNARAVLVTLGKQMVFILISYLAMWGMNRWFTIQRFSSLKWLIIGVYFLLMALCFAFPAVNGSQAWINLRVMTIQPSEFGKPLMILLVASSVWTMRRHPHLKVTYGQYFRIPLLFLLVDVLLLVMQRDFGTMTITVGIYLLCATIPDHRGIRKWQRNTLLAIALVVITVAVLMYSGVLAQILESIPGLHHIGVRIENTVNPYTDIYGDGYQPANALYGIGSSNILGRGFGNSARKYGYLTQADNDYILAVIIEELGIFGLGLLVACYGVIEYKLFGYALKTRDTVNKVILAGTGTYFFLHFLLNVGGVSGLIPMTGIPLLFISSGGSSLLAASVSIGMCQQVISRIRHRELNRRVPEVEFTQIRIGEQAAAGSGYETRKERRDRRWQ</sequence>
<evidence type="ECO:0000256" key="10">
    <source>
        <dbReference type="ARBA" id="ARBA00033270"/>
    </source>
</evidence>
<dbReference type="RefSeq" id="WP_067555446.1">
    <property type="nucleotide sequence ID" value="NZ_CALFTW010000083.1"/>
</dbReference>